<organism evidence="6 7">
    <name type="scientific">Molossus molossus</name>
    <name type="common">Pallas' mastiff bat</name>
    <name type="synonym">Vespertilio molossus</name>
    <dbReference type="NCBI Taxonomy" id="27622"/>
    <lineage>
        <taxon>Eukaryota</taxon>
        <taxon>Metazoa</taxon>
        <taxon>Chordata</taxon>
        <taxon>Craniata</taxon>
        <taxon>Vertebrata</taxon>
        <taxon>Euteleostomi</taxon>
        <taxon>Mammalia</taxon>
        <taxon>Eutheria</taxon>
        <taxon>Laurasiatheria</taxon>
        <taxon>Chiroptera</taxon>
        <taxon>Yangochiroptera</taxon>
        <taxon>Molossidae</taxon>
        <taxon>Molossus</taxon>
    </lineage>
</organism>
<dbReference type="GO" id="GO:0004037">
    <property type="term" value="F:allantoicase activity"/>
    <property type="evidence" value="ECO:0007669"/>
    <property type="project" value="InterPro"/>
</dbReference>
<dbReference type="Proteomes" id="UP000550707">
    <property type="component" value="Unassembled WGS sequence"/>
</dbReference>
<name>A0A7J8E0E7_MOLMO</name>
<dbReference type="GO" id="GO:0000256">
    <property type="term" value="P:allantoin catabolic process"/>
    <property type="evidence" value="ECO:0007669"/>
    <property type="project" value="InterPro"/>
</dbReference>
<dbReference type="EMBL" id="JACASF010000015">
    <property type="protein sequence ID" value="KAF6428893.1"/>
    <property type="molecule type" value="Genomic_DNA"/>
</dbReference>
<dbReference type="Gene3D" id="2.60.120.260">
    <property type="entry name" value="Galactose-binding domain-like"/>
    <property type="match status" value="2"/>
</dbReference>
<dbReference type="AlphaFoldDB" id="A0A7J8E0E7"/>
<evidence type="ECO:0000313" key="6">
    <source>
        <dbReference type="EMBL" id="KAF6428893.1"/>
    </source>
</evidence>
<dbReference type="InterPro" id="IPR008979">
    <property type="entry name" value="Galactose-bd-like_sf"/>
</dbReference>
<evidence type="ECO:0000256" key="2">
    <source>
        <dbReference type="ARBA" id="ARBA00009242"/>
    </source>
</evidence>
<comment type="caution">
    <text evidence="6">The sequence shown here is derived from an EMBL/GenBank/DDBJ whole genome shotgun (WGS) entry which is preliminary data.</text>
</comment>
<dbReference type="InterPro" id="IPR005164">
    <property type="entry name" value="Allantoicase"/>
</dbReference>
<dbReference type="SUPFAM" id="SSF49785">
    <property type="entry name" value="Galactose-binding domain-like"/>
    <property type="match status" value="2"/>
</dbReference>
<proteinExistence type="inferred from homology"/>
<protein>
    <recommendedName>
        <fullName evidence="3">Probable inactive allantoicase</fullName>
    </recommendedName>
    <alternativeName>
        <fullName evidence="4">Allantoate amidinohydrolase</fullName>
    </alternativeName>
</protein>
<gene>
    <name evidence="6" type="ORF">HJG59_000615</name>
</gene>
<dbReference type="FunFam" id="2.60.120.260:FF:000085">
    <property type="entry name" value="probable allantoicase"/>
    <property type="match status" value="1"/>
</dbReference>
<dbReference type="Pfam" id="PF03561">
    <property type="entry name" value="Allantoicase"/>
    <property type="match status" value="2"/>
</dbReference>
<dbReference type="NCBIfam" id="TIGR02961">
    <property type="entry name" value="allantoicase"/>
    <property type="match status" value="1"/>
</dbReference>
<evidence type="ECO:0000256" key="4">
    <source>
        <dbReference type="ARBA" id="ARBA00031078"/>
    </source>
</evidence>
<keyword evidence="7" id="KW-1185">Reference proteome</keyword>
<comment type="function">
    <text evidence="1">The function of this enzyme is unclear as allantoicase activity is not known to exist in mammals.</text>
</comment>
<dbReference type="HAMAP" id="MF_00813">
    <property type="entry name" value="Allantoicase"/>
    <property type="match status" value="1"/>
</dbReference>
<evidence type="ECO:0000259" key="5">
    <source>
        <dbReference type="Pfam" id="PF03561"/>
    </source>
</evidence>
<sequence>MADLPREGKLARSPDFTQLIDMASESVGGKILFATDDFFAPAENLIKSDSPRRGDDEYTEFGKWADGWETRRRRAPGHDWCVIKLGVQGTIRGFDVDISYFPGDYAPRISIQAANLEEGKEPEIPQRGVRMGVAATPEELEAVAELRSSDWDLLVPMTELKPEKPASSHNYFPVNSQQKWTHVRLNMFPDGGIARLRVYGVGHKDWTAADPKEPLDLVAMAYGGACVGFSNAHFGHPNKMIGNSPASCSLDGCILTTQEEEDMIRQKWDLPGHRWKALLPVTQLSPHRSHVLDSLTLELQDVVTHARLTICPDGGVSRLRLKGFPSSICLLRPRDKPMMRFSVKAGFRSNL</sequence>
<evidence type="ECO:0000256" key="1">
    <source>
        <dbReference type="ARBA" id="ARBA00003893"/>
    </source>
</evidence>
<dbReference type="PANTHER" id="PTHR12045:SF3">
    <property type="entry name" value="INACTIVE ALLANTOICASE-RELATED"/>
    <property type="match status" value="1"/>
</dbReference>
<evidence type="ECO:0000313" key="7">
    <source>
        <dbReference type="Proteomes" id="UP000550707"/>
    </source>
</evidence>
<feature type="domain" description="Allantoicase" evidence="5">
    <location>
        <begin position="241"/>
        <end position="324"/>
    </location>
</feature>
<accession>A0A7J8E0E7</accession>
<comment type="similarity">
    <text evidence="2">Belongs to the allantoicase family.</text>
</comment>
<dbReference type="PANTHER" id="PTHR12045">
    <property type="entry name" value="ALLANTOICASE"/>
    <property type="match status" value="1"/>
</dbReference>
<evidence type="ECO:0000256" key="3">
    <source>
        <dbReference type="ARBA" id="ARBA00029559"/>
    </source>
</evidence>
<dbReference type="PIRSF" id="PIRSF016516">
    <property type="entry name" value="Allantoicase"/>
    <property type="match status" value="1"/>
</dbReference>
<reference evidence="6 7" key="1">
    <citation type="journal article" date="2020" name="Nature">
        <title>Six reference-quality genomes reveal evolution of bat adaptations.</title>
        <authorList>
            <person name="Jebb D."/>
            <person name="Huang Z."/>
            <person name="Pippel M."/>
            <person name="Hughes G.M."/>
            <person name="Lavrichenko K."/>
            <person name="Devanna P."/>
            <person name="Winkler S."/>
            <person name="Jermiin L.S."/>
            <person name="Skirmuntt E.C."/>
            <person name="Katzourakis A."/>
            <person name="Burkitt-Gray L."/>
            <person name="Ray D.A."/>
            <person name="Sullivan K.A.M."/>
            <person name="Roscito J.G."/>
            <person name="Kirilenko B.M."/>
            <person name="Davalos L.M."/>
            <person name="Corthals A.P."/>
            <person name="Power M.L."/>
            <person name="Jones G."/>
            <person name="Ransome R.D."/>
            <person name="Dechmann D.K.N."/>
            <person name="Locatelli A.G."/>
            <person name="Puechmaille S.J."/>
            <person name="Fedrigo O."/>
            <person name="Jarvis E.D."/>
            <person name="Hiller M."/>
            <person name="Vernes S.C."/>
            <person name="Myers E.W."/>
            <person name="Teeling E.C."/>
        </authorList>
    </citation>
    <scope>NUCLEOTIDE SEQUENCE [LARGE SCALE GENOMIC DNA]</scope>
    <source>
        <strain evidence="6">MMolMol1</strain>
        <tissue evidence="6">Muscle</tissue>
    </source>
</reference>
<feature type="domain" description="Allantoicase" evidence="5">
    <location>
        <begin position="28"/>
        <end position="201"/>
    </location>
</feature>
<dbReference type="InterPro" id="IPR015908">
    <property type="entry name" value="Allantoicase_dom"/>
</dbReference>